<dbReference type="EMBL" id="PDOF01000001">
    <property type="protein sequence ID" value="PYZ97453.1"/>
    <property type="molecule type" value="Genomic_DNA"/>
</dbReference>
<evidence type="ECO:0000256" key="1">
    <source>
        <dbReference type="SAM" id="Phobius"/>
    </source>
</evidence>
<dbReference type="Proteomes" id="UP000248066">
    <property type="component" value="Unassembled WGS sequence"/>
</dbReference>
<accession>A0A2W0H6F6</accession>
<keyword evidence="1" id="KW-0812">Transmembrane</keyword>
<evidence type="ECO:0008006" key="4">
    <source>
        <dbReference type="Google" id="ProtNLM"/>
    </source>
</evidence>
<dbReference type="Pfam" id="PF13789">
    <property type="entry name" value="DUF4181"/>
    <property type="match status" value="1"/>
</dbReference>
<evidence type="ECO:0000313" key="2">
    <source>
        <dbReference type="EMBL" id="PYZ97453.1"/>
    </source>
</evidence>
<sequence length="143" mass="16298">MSLLRVEGPKRNGGLSVNVEFIIFMVGFIAVMFIVDFILKRSLGIKQQNFFYRWKSRSEKITMAIVLGLYFIFAGIIVFTTEVSSSVFLLIFGSFVLVFLVRGVFELRHEKEKKEYVLSFTGSAIIFLFLVLGVMLFPGETLS</sequence>
<dbReference type="AlphaFoldDB" id="A0A2W0H6F6"/>
<gene>
    <name evidence="2" type="ORF">CR205_02320</name>
</gene>
<feature type="transmembrane region" description="Helical" evidence="1">
    <location>
        <begin position="86"/>
        <end position="105"/>
    </location>
</feature>
<keyword evidence="3" id="KW-1185">Reference proteome</keyword>
<keyword evidence="1" id="KW-0472">Membrane</keyword>
<reference evidence="2 3" key="1">
    <citation type="submission" date="2017-10" db="EMBL/GenBank/DDBJ databases">
        <title>Bacillus sp. nov., a halophilic bacterium isolated from a Yangshapao Lake.</title>
        <authorList>
            <person name="Wang H."/>
        </authorList>
    </citation>
    <scope>NUCLEOTIDE SEQUENCE [LARGE SCALE GENOMIC DNA]</scope>
    <source>
        <strain evidence="2 3">YSP-3</strain>
    </source>
</reference>
<organism evidence="2 3">
    <name type="scientific">Alteribacter lacisalsi</name>
    <dbReference type="NCBI Taxonomy" id="2045244"/>
    <lineage>
        <taxon>Bacteria</taxon>
        <taxon>Bacillati</taxon>
        <taxon>Bacillota</taxon>
        <taxon>Bacilli</taxon>
        <taxon>Bacillales</taxon>
        <taxon>Bacillaceae</taxon>
        <taxon>Alteribacter</taxon>
    </lineage>
</organism>
<feature type="transmembrane region" description="Helical" evidence="1">
    <location>
        <begin position="117"/>
        <end position="137"/>
    </location>
</feature>
<keyword evidence="1" id="KW-1133">Transmembrane helix</keyword>
<feature type="transmembrane region" description="Helical" evidence="1">
    <location>
        <begin position="60"/>
        <end position="80"/>
    </location>
</feature>
<comment type="caution">
    <text evidence="2">The sequence shown here is derived from an EMBL/GenBank/DDBJ whole genome shotgun (WGS) entry which is preliminary data.</text>
</comment>
<proteinExistence type="predicted"/>
<feature type="transmembrane region" description="Helical" evidence="1">
    <location>
        <begin position="20"/>
        <end position="39"/>
    </location>
</feature>
<dbReference type="InterPro" id="IPR025441">
    <property type="entry name" value="DUF4181"/>
</dbReference>
<evidence type="ECO:0000313" key="3">
    <source>
        <dbReference type="Proteomes" id="UP000248066"/>
    </source>
</evidence>
<protein>
    <recommendedName>
        <fullName evidence="4">DUF4181 domain-containing protein</fullName>
    </recommendedName>
</protein>
<name>A0A2W0H6F6_9BACI</name>